<name>A0A6L4X572_9BIFI</name>
<protein>
    <submittedName>
        <fullName evidence="1">Uncharacterized protein</fullName>
    </submittedName>
</protein>
<organism evidence="1 2">
    <name type="scientific">Bifidobacterium ramosum</name>
    <dbReference type="NCBI Taxonomy" id="1798158"/>
    <lineage>
        <taxon>Bacteria</taxon>
        <taxon>Bacillati</taxon>
        <taxon>Actinomycetota</taxon>
        <taxon>Actinomycetes</taxon>
        <taxon>Bifidobacteriales</taxon>
        <taxon>Bifidobacteriaceae</taxon>
        <taxon>Bifidobacterium</taxon>
    </lineage>
</organism>
<keyword evidence="2" id="KW-1185">Reference proteome</keyword>
<dbReference type="InterPro" id="IPR057369">
    <property type="entry name" value="VG15"/>
</dbReference>
<dbReference type="Proteomes" id="UP000482084">
    <property type="component" value="Unassembled WGS sequence"/>
</dbReference>
<accession>A0A6L4X572</accession>
<evidence type="ECO:0000313" key="1">
    <source>
        <dbReference type="EMBL" id="KAB8289317.1"/>
    </source>
</evidence>
<sequence length="361" mass="41829">MPAVAAKYGDQSSTAAAEWYERTRRKWFDEEYDAQAAAPFDDTAMRKSIRWKAGVLFGDDPEEFLPWANSALDRWVKQSGRDTIHANARKDPRKPRYARVPQGPTCAFCIMLASRGFVYASAESAGGDMNDYHADCDCEIIPNWDKKNPKIEGYDPEALYKRYTACRSTVEDLLTQDRYQQTYLDPLAKENDKATPLTFDQWITREILHEMDWRDRQWLYDGTQPAIEFANEALRKETEENRAQEIRTAERARMHGIKPYFQVDYKEIENPRTHVMERAGLADWRGGTEIKTLDTAKTARTIDSYLGNTSKKADATRLIFDNTESLYLTDEQLVEFINRSHRFRRGAVYVITKSGKLLRIK</sequence>
<proteinExistence type="predicted"/>
<dbReference type="EMBL" id="WBSM01000001">
    <property type="protein sequence ID" value="KAB8289317.1"/>
    <property type="molecule type" value="Genomic_DNA"/>
</dbReference>
<comment type="caution">
    <text evidence="1">The sequence shown here is derived from an EMBL/GenBank/DDBJ whole genome shotgun (WGS) entry which is preliminary data.</text>
</comment>
<reference evidence="1 2" key="1">
    <citation type="submission" date="2019-10" db="EMBL/GenBank/DDBJ databases">
        <title>Characterization of the phylogenetic diversity of two novel species belonging to the genus Bifidobacterium: Bifidobacterium cebidarum sp. nov. and Bifidobacterium leontopitheci sp. nov.</title>
        <authorList>
            <person name="Lugli G.A."/>
            <person name="Duranti S."/>
            <person name="Milani C."/>
            <person name="Turroni F."/>
            <person name="Ventura M."/>
        </authorList>
    </citation>
    <scope>NUCLEOTIDE SEQUENCE [LARGE SCALE GENOMIC DNA]</scope>
    <source>
        <strain evidence="1 2">DSM 100688</strain>
    </source>
</reference>
<evidence type="ECO:0000313" key="2">
    <source>
        <dbReference type="Proteomes" id="UP000482084"/>
    </source>
</evidence>
<dbReference type="Pfam" id="PF25310">
    <property type="entry name" value="VG15"/>
    <property type="match status" value="1"/>
</dbReference>
<gene>
    <name evidence="1" type="ORF">DSM100688_0397</name>
</gene>
<dbReference type="AlphaFoldDB" id="A0A6L4X572"/>